<dbReference type="OrthoDB" id="5288231at2"/>
<reference evidence="3 4" key="1">
    <citation type="journal article" date="2013" name="ISME J.">
        <title>By their genes ye shall know them: genomic signatures of predatory bacteria.</title>
        <authorList>
            <person name="Pasternak Z."/>
            <person name="Pietrokovski S."/>
            <person name="Rotem O."/>
            <person name="Gophna U."/>
            <person name="Lurie-Weinberger M.N."/>
            <person name="Jurkevitch E."/>
        </authorList>
    </citation>
    <scope>NUCLEOTIDE SEQUENCE [LARGE SCALE GENOMIC DNA]</scope>
    <source>
        <strain evidence="3 4">JSS</strain>
    </source>
</reference>
<dbReference type="EMBL" id="CP003537">
    <property type="protein sequence ID" value="AGH95310.1"/>
    <property type="molecule type" value="Genomic_DNA"/>
</dbReference>
<organism evidence="3 4">
    <name type="scientific">Pseudobdellovibrio exovorus JSS</name>
    <dbReference type="NCBI Taxonomy" id="1184267"/>
    <lineage>
        <taxon>Bacteria</taxon>
        <taxon>Pseudomonadati</taxon>
        <taxon>Bdellovibrionota</taxon>
        <taxon>Bdellovibrionia</taxon>
        <taxon>Bdellovibrionales</taxon>
        <taxon>Pseudobdellovibrionaceae</taxon>
        <taxon>Pseudobdellovibrio</taxon>
    </lineage>
</organism>
<feature type="chain" id="PRO_5004060035" description="SH3b domain-containing protein" evidence="1">
    <location>
        <begin position="19"/>
        <end position="429"/>
    </location>
</feature>
<feature type="signal peptide" evidence="1">
    <location>
        <begin position="1"/>
        <end position="18"/>
    </location>
</feature>
<proteinExistence type="predicted"/>
<dbReference type="KEGG" id="bex:A11Q_1094"/>
<keyword evidence="4" id="KW-1185">Reference proteome</keyword>
<dbReference type="HOGENOM" id="CLU_594051_0_0_7"/>
<evidence type="ECO:0000313" key="3">
    <source>
        <dbReference type="EMBL" id="AGH95310.1"/>
    </source>
</evidence>
<dbReference type="Proteomes" id="UP000012040">
    <property type="component" value="Chromosome"/>
</dbReference>
<feature type="domain" description="SH3b" evidence="2">
    <location>
        <begin position="133"/>
        <end position="196"/>
    </location>
</feature>
<sequence length="429" mass="49208">MLFVILSSFLLISTPAKANIDSPNYKSQAFEVPFFKSTTSLFPSGHTTIENLQKQLVTSQKASDNHYKWNKLYFRQDELRPLFATHLSRYVIEAKTNRRYKVVEANAKSFQLYDEKNGISKTAQVHNLIADAYDAGYVMALKDLYLRTSANEKAQIQTTIPQGTQLVAERYDNHFALVKYQNYQGYVDLSELITKYDFATFVFAQDKWHRVRVRTFDSIATTNNEKIPLNIIKGTITPATRGIIASTSQKIPLWSHVELTQDQVTTWNQSRLKEHGLVWWKPNPETEQIYYSIDELLKRDVASVSFHPKNPLKGILSSDGVFITENGNSWKKIPQFSNYNGPVHYFSDALLFVGNFRSVDGGKTFDNYIQIDKLASAIEYQFGFFPKKLQVKKIETSPASKLKIEIDTGNRRIKMESPLFAQKWTASKS</sequence>
<dbReference type="InterPro" id="IPR003646">
    <property type="entry name" value="SH3-like_bac-type"/>
</dbReference>
<dbReference type="STRING" id="1184267.A11Q_1094"/>
<dbReference type="PATRIC" id="fig|1184267.3.peg.1107"/>
<evidence type="ECO:0000313" key="4">
    <source>
        <dbReference type="Proteomes" id="UP000012040"/>
    </source>
</evidence>
<dbReference type="SMART" id="SM00287">
    <property type="entry name" value="SH3b"/>
    <property type="match status" value="1"/>
</dbReference>
<keyword evidence="1" id="KW-0732">Signal</keyword>
<name>M4VA20_9BACT</name>
<evidence type="ECO:0000259" key="2">
    <source>
        <dbReference type="SMART" id="SM00287"/>
    </source>
</evidence>
<accession>M4VA20</accession>
<dbReference type="AlphaFoldDB" id="M4VA20"/>
<dbReference type="SUPFAM" id="SSF110296">
    <property type="entry name" value="Oligoxyloglucan reducing end-specific cellobiohydrolase"/>
    <property type="match status" value="1"/>
</dbReference>
<dbReference type="eggNOG" id="ENOG5030U1I">
    <property type="taxonomic scope" value="Bacteria"/>
</dbReference>
<dbReference type="RefSeq" id="WP_015469800.1">
    <property type="nucleotide sequence ID" value="NC_020813.1"/>
</dbReference>
<gene>
    <name evidence="3" type="ORF">A11Q_1094</name>
</gene>
<protein>
    <recommendedName>
        <fullName evidence="2">SH3b domain-containing protein</fullName>
    </recommendedName>
</protein>
<evidence type="ECO:0000256" key="1">
    <source>
        <dbReference type="SAM" id="SignalP"/>
    </source>
</evidence>